<name>A0A845Q7W0_9HYPH</name>
<feature type="compositionally biased region" description="Basic and acidic residues" evidence="1">
    <location>
        <begin position="39"/>
        <end position="54"/>
    </location>
</feature>
<dbReference type="OrthoDB" id="9811255at2"/>
<dbReference type="Pfam" id="PF00188">
    <property type="entry name" value="CAP"/>
    <property type="match status" value="1"/>
</dbReference>
<feature type="region of interest" description="Disordered" evidence="1">
    <location>
        <begin position="38"/>
        <end position="70"/>
    </location>
</feature>
<dbReference type="InterPro" id="IPR014044">
    <property type="entry name" value="CAP_dom"/>
</dbReference>
<feature type="compositionally biased region" description="Polar residues" evidence="1">
    <location>
        <begin position="57"/>
        <end position="70"/>
    </location>
</feature>
<evidence type="ECO:0000259" key="3">
    <source>
        <dbReference type="Pfam" id="PF00188"/>
    </source>
</evidence>
<keyword evidence="5" id="KW-1185">Reference proteome</keyword>
<feature type="region of interest" description="Disordered" evidence="1">
    <location>
        <begin position="215"/>
        <end position="253"/>
    </location>
</feature>
<reference evidence="4 5" key="1">
    <citation type="journal article" date="2016" name="Int. J. Syst. Evol. Microbiol.">
        <title>Pyruvatibacter mobilis gen. nov., sp. nov., a marine bacterium from the culture broth of Picochlorum sp. 122.</title>
        <authorList>
            <person name="Wang G."/>
            <person name="Tang M."/>
            <person name="Wu H."/>
            <person name="Dai S."/>
            <person name="Li T."/>
            <person name="Chen C."/>
            <person name="He H."/>
            <person name="Fan J."/>
            <person name="Xiang W."/>
            <person name="Li X."/>
        </authorList>
    </citation>
    <scope>NUCLEOTIDE SEQUENCE [LARGE SCALE GENOMIC DNA]</scope>
    <source>
        <strain evidence="4 5">GYP-11</strain>
    </source>
</reference>
<protein>
    <recommendedName>
        <fullName evidence="3">SCP domain-containing protein</fullName>
    </recommendedName>
</protein>
<comment type="caution">
    <text evidence="4">The sequence shown here is derived from an EMBL/GenBank/DDBJ whole genome shotgun (WGS) entry which is preliminary data.</text>
</comment>
<feature type="domain" description="SCP" evidence="3">
    <location>
        <begin position="88"/>
        <end position="207"/>
    </location>
</feature>
<dbReference type="Proteomes" id="UP000470384">
    <property type="component" value="Unassembled WGS sequence"/>
</dbReference>
<dbReference type="Gene3D" id="3.40.33.10">
    <property type="entry name" value="CAP"/>
    <property type="match status" value="1"/>
</dbReference>
<dbReference type="GeneID" id="300655612"/>
<dbReference type="InterPro" id="IPR035940">
    <property type="entry name" value="CAP_sf"/>
</dbReference>
<feature type="chain" id="PRO_5032842399" description="SCP domain-containing protein" evidence="2">
    <location>
        <begin position="40"/>
        <end position="253"/>
    </location>
</feature>
<proteinExistence type="predicted"/>
<dbReference type="RefSeq" id="WP_160586832.1">
    <property type="nucleotide sequence ID" value="NZ_BMHN01000001.1"/>
</dbReference>
<gene>
    <name evidence="4" type="ORF">GTQ45_03250</name>
</gene>
<dbReference type="CDD" id="cd05379">
    <property type="entry name" value="CAP_bacterial"/>
    <property type="match status" value="1"/>
</dbReference>
<evidence type="ECO:0000313" key="5">
    <source>
        <dbReference type="Proteomes" id="UP000470384"/>
    </source>
</evidence>
<accession>A0A845Q7W0</accession>
<dbReference type="SUPFAM" id="SSF55797">
    <property type="entry name" value="PR-1-like"/>
    <property type="match status" value="1"/>
</dbReference>
<organism evidence="4 5">
    <name type="scientific">Pyruvatibacter mobilis</name>
    <dbReference type="NCBI Taxonomy" id="1712261"/>
    <lineage>
        <taxon>Bacteria</taxon>
        <taxon>Pseudomonadati</taxon>
        <taxon>Pseudomonadota</taxon>
        <taxon>Alphaproteobacteria</taxon>
        <taxon>Hyphomicrobiales</taxon>
        <taxon>Parvibaculaceae</taxon>
        <taxon>Pyruvatibacter</taxon>
    </lineage>
</organism>
<dbReference type="PANTHER" id="PTHR31157:SF1">
    <property type="entry name" value="SCP DOMAIN-CONTAINING PROTEIN"/>
    <property type="match status" value="1"/>
</dbReference>
<dbReference type="AlphaFoldDB" id="A0A845Q7W0"/>
<evidence type="ECO:0000256" key="2">
    <source>
        <dbReference type="SAM" id="SignalP"/>
    </source>
</evidence>
<keyword evidence="2" id="KW-0732">Signal</keyword>
<sequence length="253" mass="27014">MAGKHNKFNDLTGTCRGLSAAALGLALLLGSTLALPAAARDDDRSRGSDEKKLTAEATESASGDSDISSVLDSETEAMRALRLALYKQVNKARGGVGARRVERDAGFEAIAIEHARDMVERRYMAHRSPEGDGPRERVMAKFPDFIGIAGENIAMRTIRPREDADDTALAAVEAWIDSAPHRRNLFDQRHGHVGLGAAENGRAVYIVMLLASEPSLRPLPEPEPEPDTEAGPGPETDGSADADPDADGLSPRP</sequence>
<dbReference type="PANTHER" id="PTHR31157">
    <property type="entry name" value="SCP DOMAIN-CONTAINING PROTEIN"/>
    <property type="match status" value="1"/>
</dbReference>
<feature type="signal peptide" evidence="2">
    <location>
        <begin position="1"/>
        <end position="39"/>
    </location>
</feature>
<evidence type="ECO:0000256" key="1">
    <source>
        <dbReference type="SAM" id="MobiDB-lite"/>
    </source>
</evidence>
<dbReference type="EMBL" id="WXYQ01000003">
    <property type="protein sequence ID" value="NBG94743.1"/>
    <property type="molecule type" value="Genomic_DNA"/>
</dbReference>
<evidence type="ECO:0000313" key="4">
    <source>
        <dbReference type="EMBL" id="NBG94743.1"/>
    </source>
</evidence>